<gene>
    <name evidence="1" type="ORF">METZ01_LOCUS387726</name>
</gene>
<reference evidence="1" key="1">
    <citation type="submission" date="2018-05" db="EMBL/GenBank/DDBJ databases">
        <authorList>
            <person name="Lanie J.A."/>
            <person name="Ng W.-L."/>
            <person name="Kazmierczak K.M."/>
            <person name="Andrzejewski T.M."/>
            <person name="Davidsen T.M."/>
            <person name="Wayne K.J."/>
            <person name="Tettelin H."/>
            <person name="Glass J.I."/>
            <person name="Rusch D."/>
            <person name="Podicherti R."/>
            <person name="Tsui H.-C.T."/>
            <person name="Winkler M.E."/>
        </authorList>
    </citation>
    <scope>NUCLEOTIDE SEQUENCE</scope>
</reference>
<accession>A0A382UL26</accession>
<dbReference type="AlphaFoldDB" id="A0A382UL26"/>
<protein>
    <submittedName>
        <fullName evidence="1">Uncharacterized protein</fullName>
    </submittedName>
</protein>
<proteinExistence type="predicted"/>
<organism evidence="1">
    <name type="scientific">marine metagenome</name>
    <dbReference type="NCBI Taxonomy" id="408172"/>
    <lineage>
        <taxon>unclassified sequences</taxon>
        <taxon>metagenomes</taxon>
        <taxon>ecological metagenomes</taxon>
    </lineage>
</organism>
<evidence type="ECO:0000313" key="1">
    <source>
        <dbReference type="EMBL" id="SVD34872.1"/>
    </source>
</evidence>
<name>A0A382UL26_9ZZZZ</name>
<sequence length="29" mass="3423">MFYADIYSFCTGELANLNRHGIQDKRIFV</sequence>
<dbReference type="EMBL" id="UINC01145009">
    <property type="protein sequence ID" value="SVD34872.1"/>
    <property type="molecule type" value="Genomic_DNA"/>
</dbReference>